<reference evidence="4" key="1">
    <citation type="submission" date="2020-10" db="EMBL/GenBank/DDBJ databases">
        <title>Chromosome-scale genome assembly of the Allis shad, Alosa alosa.</title>
        <authorList>
            <person name="Margot Z."/>
            <person name="Christophe K."/>
            <person name="Cabau C."/>
            <person name="Louis A."/>
            <person name="Berthelot C."/>
            <person name="Parey E."/>
            <person name="Roest Crollius H."/>
            <person name="Montfort J."/>
            <person name="Robinson-Rechavi M."/>
            <person name="Bucao C."/>
            <person name="Bouchez O."/>
            <person name="Gislard M."/>
            <person name="Lluch J."/>
            <person name="Milhes M."/>
            <person name="Lampietro C."/>
            <person name="Lopez Roques C."/>
            <person name="Donnadieu C."/>
            <person name="Braasch I."/>
            <person name="Desvignes T."/>
            <person name="Postlethwait J."/>
            <person name="Bobe J."/>
            <person name="Guiguen Y."/>
        </authorList>
    </citation>
    <scope>NUCLEOTIDE SEQUENCE</scope>
    <source>
        <strain evidence="4">M-15738</strain>
        <tissue evidence="4">Blood</tissue>
    </source>
</reference>
<sequence length="265" mass="29154">MRLLFLAAALGCVGVSVGTDCSPFARPWLVSLSSGQTGILLNEWWVLTKASYYGGSQKLVARLGVDDLTGQSATEQRIPVAMWINHEPYRRRRKRSPVNDLALVRLAEPARFTPQVQPIALPTRCPQTGEQCVVSGWGSSGGTGSRKQQCLVQQVLSDSVCRQLNPMYWTSNVFCTKPHHNAQGNCLRDSSSILVCGGTLQGVKGFVFISEGCSSGKPDTFSSICRYRSWINTVMSTMSPVRPHTTTPPTTPKMTTWMWPHDFVS</sequence>
<dbReference type="SUPFAM" id="SSF50494">
    <property type="entry name" value="Trypsin-like serine proteases"/>
    <property type="match status" value="1"/>
</dbReference>
<dbReference type="GO" id="GO:0030141">
    <property type="term" value="C:secretory granule"/>
    <property type="evidence" value="ECO:0007669"/>
    <property type="project" value="TreeGrafter"/>
</dbReference>
<dbReference type="GO" id="GO:0006508">
    <property type="term" value="P:proteolysis"/>
    <property type="evidence" value="ECO:0007669"/>
    <property type="project" value="InterPro"/>
</dbReference>
<evidence type="ECO:0000256" key="1">
    <source>
        <dbReference type="ARBA" id="ARBA00023157"/>
    </source>
</evidence>
<evidence type="ECO:0000313" key="4">
    <source>
        <dbReference type="EMBL" id="KAG5270996.1"/>
    </source>
</evidence>
<dbReference type="SMART" id="SM00020">
    <property type="entry name" value="Tryp_SPc"/>
    <property type="match status" value="1"/>
</dbReference>
<dbReference type="InterPro" id="IPR001254">
    <property type="entry name" value="Trypsin_dom"/>
</dbReference>
<dbReference type="PANTHER" id="PTHR24271:SF48">
    <property type="entry name" value="KALLIKREIN-14"/>
    <property type="match status" value="1"/>
</dbReference>
<feature type="signal peptide" evidence="2">
    <location>
        <begin position="1"/>
        <end position="18"/>
    </location>
</feature>
<dbReference type="PROSITE" id="PS50240">
    <property type="entry name" value="TRYPSIN_DOM"/>
    <property type="match status" value="1"/>
</dbReference>
<comment type="caution">
    <text evidence="4">The sequence shown here is derived from an EMBL/GenBank/DDBJ whole genome shotgun (WGS) entry which is preliminary data.</text>
</comment>
<dbReference type="Pfam" id="PF00089">
    <property type="entry name" value="Trypsin"/>
    <property type="match status" value="1"/>
</dbReference>
<dbReference type="EMBL" id="JADWDJ010000013">
    <property type="protein sequence ID" value="KAG5270996.1"/>
    <property type="molecule type" value="Genomic_DNA"/>
</dbReference>
<evidence type="ECO:0000256" key="2">
    <source>
        <dbReference type="SAM" id="SignalP"/>
    </source>
</evidence>
<dbReference type="Gene3D" id="2.40.10.10">
    <property type="entry name" value="Trypsin-like serine proteases"/>
    <property type="match status" value="2"/>
</dbReference>
<dbReference type="InterPro" id="IPR009003">
    <property type="entry name" value="Peptidase_S1_PA"/>
</dbReference>
<evidence type="ECO:0000259" key="3">
    <source>
        <dbReference type="PROSITE" id="PS50240"/>
    </source>
</evidence>
<proteinExistence type="predicted"/>
<keyword evidence="5" id="KW-1185">Reference proteome</keyword>
<dbReference type="GO" id="GO:0004252">
    <property type="term" value="F:serine-type endopeptidase activity"/>
    <property type="evidence" value="ECO:0007669"/>
    <property type="project" value="InterPro"/>
</dbReference>
<dbReference type="PANTHER" id="PTHR24271">
    <property type="entry name" value="KALLIKREIN-RELATED"/>
    <property type="match status" value="1"/>
</dbReference>
<protein>
    <recommendedName>
        <fullName evidence="3">Peptidase S1 domain-containing protein</fullName>
    </recommendedName>
</protein>
<feature type="chain" id="PRO_5043450828" description="Peptidase S1 domain-containing protein" evidence="2">
    <location>
        <begin position="19"/>
        <end position="265"/>
    </location>
</feature>
<organism evidence="4 5">
    <name type="scientific">Alosa alosa</name>
    <name type="common">allis shad</name>
    <dbReference type="NCBI Taxonomy" id="278164"/>
    <lineage>
        <taxon>Eukaryota</taxon>
        <taxon>Metazoa</taxon>
        <taxon>Chordata</taxon>
        <taxon>Craniata</taxon>
        <taxon>Vertebrata</taxon>
        <taxon>Euteleostomi</taxon>
        <taxon>Actinopterygii</taxon>
        <taxon>Neopterygii</taxon>
        <taxon>Teleostei</taxon>
        <taxon>Clupei</taxon>
        <taxon>Clupeiformes</taxon>
        <taxon>Clupeoidei</taxon>
        <taxon>Clupeidae</taxon>
        <taxon>Alosa</taxon>
    </lineage>
</organism>
<feature type="domain" description="Peptidase S1" evidence="3">
    <location>
        <begin position="15"/>
        <end position="236"/>
    </location>
</feature>
<name>A0AAV6GBS7_9TELE</name>
<dbReference type="Proteomes" id="UP000823561">
    <property type="component" value="Chromosome 13"/>
</dbReference>
<evidence type="ECO:0000313" key="5">
    <source>
        <dbReference type="Proteomes" id="UP000823561"/>
    </source>
</evidence>
<accession>A0AAV6GBS7</accession>
<keyword evidence="1" id="KW-1015">Disulfide bond</keyword>
<dbReference type="AlphaFoldDB" id="A0AAV6GBS7"/>
<gene>
    <name evidence="4" type="ORF">AALO_G00174700</name>
</gene>
<dbReference type="InterPro" id="IPR043504">
    <property type="entry name" value="Peptidase_S1_PA_chymotrypsin"/>
</dbReference>
<keyword evidence="2" id="KW-0732">Signal</keyword>